<evidence type="ECO:0000256" key="1">
    <source>
        <dbReference type="ARBA" id="ARBA00022448"/>
    </source>
</evidence>
<evidence type="ECO:0000256" key="2">
    <source>
        <dbReference type="ARBA" id="ARBA00022475"/>
    </source>
</evidence>
<gene>
    <name evidence="8" type="ORF">DSYM_01290</name>
</gene>
<comment type="function">
    <text evidence="6">Part of the ABC transporter complex HmuTUV involved in hemin import. Responsible for energy coupling to the transport system.</text>
</comment>
<evidence type="ECO:0000256" key="4">
    <source>
        <dbReference type="ARBA" id="ARBA00022840"/>
    </source>
</evidence>
<keyword evidence="3" id="KW-0547">Nucleotide-binding</keyword>
<dbReference type="Proteomes" id="UP000662914">
    <property type="component" value="Chromosome"/>
</dbReference>
<keyword evidence="5" id="KW-1278">Translocase</keyword>
<dbReference type="GO" id="GO:0016887">
    <property type="term" value="F:ATP hydrolysis activity"/>
    <property type="evidence" value="ECO:0007669"/>
    <property type="project" value="InterPro"/>
</dbReference>
<dbReference type="KEGG" id="ddz:DSYM_01290"/>
<dbReference type="PROSITE" id="PS50893">
    <property type="entry name" value="ABC_TRANSPORTER_2"/>
    <property type="match status" value="1"/>
</dbReference>
<dbReference type="InterPro" id="IPR017871">
    <property type="entry name" value="ABC_transporter-like_CS"/>
</dbReference>
<feature type="domain" description="ABC transporter" evidence="7">
    <location>
        <begin position="2"/>
        <end position="238"/>
    </location>
</feature>
<dbReference type="PROSITE" id="PS00211">
    <property type="entry name" value="ABC_TRANSPORTER_1"/>
    <property type="match status" value="1"/>
</dbReference>
<accession>A0A809QVF8</accession>
<evidence type="ECO:0000256" key="6">
    <source>
        <dbReference type="ARBA" id="ARBA00037066"/>
    </source>
</evidence>
<dbReference type="InterPro" id="IPR027417">
    <property type="entry name" value="P-loop_NTPase"/>
</dbReference>
<protein>
    <submittedName>
        <fullName evidence="8">ABC transporter ATP-binding protein</fullName>
    </submittedName>
</protein>
<evidence type="ECO:0000256" key="3">
    <source>
        <dbReference type="ARBA" id="ARBA00022741"/>
    </source>
</evidence>
<keyword evidence="1" id="KW-0813">Transport</keyword>
<dbReference type="GO" id="GO:0005524">
    <property type="term" value="F:ATP binding"/>
    <property type="evidence" value="ECO:0007669"/>
    <property type="project" value="UniProtKB-KW"/>
</dbReference>
<evidence type="ECO:0000313" key="9">
    <source>
        <dbReference type="Proteomes" id="UP000662914"/>
    </source>
</evidence>
<keyword evidence="4 8" id="KW-0067">ATP-binding</keyword>
<dbReference type="InterPro" id="IPR003593">
    <property type="entry name" value="AAA+_ATPase"/>
</dbReference>
<dbReference type="Gene3D" id="3.40.50.300">
    <property type="entry name" value="P-loop containing nucleotide triphosphate hydrolases"/>
    <property type="match status" value="1"/>
</dbReference>
<evidence type="ECO:0000259" key="7">
    <source>
        <dbReference type="PROSITE" id="PS50893"/>
    </source>
</evidence>
<keyword evidence="2" id="KW-1003">Cell membrane</keyword>
<sequence>MLSVRDLDVNIGSVRVAAGLGFDLAAGERLAILGRNGTGKTTLLATLAGLRAAEAGSVALCGESYEALGARRAAQLRGLLPQRHIDAFQSTVLETALTGRHPHLGRWQWEGREDERLAREALAAVDLAGLGSREVHTLSGGERQRLAIAALLAQQPRLYLLDEPLAHLDLNHQIAVLELLSRRAREEGVGIVMVLHDINLALRHADRALLLFGEGRTLEGPVAAVLTAESLSRLYGYPLREIPDGTGRHFVPA</sequence>
<dbReference type="SMART" id="SM00382">
    <property type="entry name" value="AAA"/>
    <property type="match status" value="1"/>
</dbReference>
<dbReference type="PANTHER" id="PTHR42794">
    <property type="entry name" value="HEMIN IMPORT ATP-BINDING PROTEIN HMUV"/>
    <property type="match status" value="1"/>
</dbReference>
<dbReference type="SUPFAM" id="SSF52540">
    <property type="entry name" value="P-loop containing nucleoside triphosphate hydrolases"/>
    <property type="match status" value="1"/>
</dbReference>
<evidence type="ECO:0000256" key="5">
    <source>
        <dbReference type="ARBA" id="ARBA00022967"/>
    </source>
</evidence>
<dbReference type="Pfam" id="PF00005">
    <property type="entry name" value="ABC_tran"/>
    <property type="match status" value="1"/>
</dbReference>
<dbReference type="InterPro" id="IPR003439">
    <property type="entry name" value="ABC_transporter-like_ATP-bd"/>
</dbReference>
<name>A0A809QVF8_9PROT</name>
<dbReference type="EMBL" id="AP021857">
    <property type="protein sequence ID" value="BBO19430.1"/>
    <property type="molecule type" value="Genomic_DNA"/>
</dbReference>
<keyword evidence="2" id="KW-0472">Membrane</keyword>
<organism evidence="8 9">
    <name type="scientific">Candidatus Desulfobacillus denitrificans</name>
    <dbReference type="NCBI Taxonomy" id="2608985"/>
    <lineage>
        <taxon>Bacteria</taxon>
        <taxon>Pseudomonadati</taxon>
        <taxon>Pseudomonadota</taxon>
        <taxon>Betaproteobacteria</taxon>
        <taxon>Candidatus Desulfobacillus</taxon>
    </lineage>
</organism>
<dbReference type="CDD" id="cd03214">
    <property type="entry name" value="ABC_Iron-Siderophores_B12_Hemin"/>
    <property type="match status" value="1"/>
</dbReference>
<reference evidence="8" key="1">
    <citation type="journal article" name="DNA Res.">
        <title>The physiological potential of anammox bacteria as revealed by their core genome structure.</title>
        <authorList>
            <person name="Okubo T."/>
            <person name="Toyoda A."/>
            <person name="Fukuhara K."/>
            <person name="Uchiyama I."/>
            <person name="Harigaya Y."/>
            <person name="Kuroiwa M."/>
            <person name="Suzuki T."/>
            <person name="Murakami Y."/>
            <person name="Suwa Y."/>
            <person name="Takami H."/>
        </authorList>
    </citation>
    <scope>NUCLEOTIDE SEQUENCE</scope>
    <source>
        <strain evidence="8">317325-3</strain>
    </source>
</reference>
<proteinExistence type="predicted"/>
<evidence type="ECO:0000313" key="8">
    <source>
        <dbReference type="EMBL" id="BBO19430.1"/>
    </source>
</evidence>
<dbReference type="PANTHER" id="PTHR42794:SF1">
    <property type="entry name" value="HEMIN IMPORT ATP-BINDING PROTEIN HMUV"/>
    <property type="match status" value="1"/>
</dbReference>
<dbReference type="AlphaFoldDB" id="A0A809QVF8"/>